<proteinExistence type="predicted"/>
<dbReference type="EMBL" id="OX465084">
    <property type="protein sequence ID" value="CAI9300072.1"/>
    <property type="molecule type" value="Genomic_DNA"/>
</dbReference>
<protein>
    <submittedName>
        <fullName evidence="2">Uncharacterized protein</fullName>
    </submittedName>
</protein>
<reference evidence="2" key="1">
    <citation type="submission" date="2023-04" db="EMBL/GenBank/DDBJ databases">
        <authorList>
            <person name="Vijverberg K."/>
            <person name="Xiong W."/>
            <person name="Schranz E."/>
        </authorList>
    </citation>
    <scope>NUCLEOTIDE SEQUENCE</scope>
</reference>
<evidence type="ECO:0000313" key="2">
    <source>
        <dbReference type="EMBL" id="CAI9300072.1"/>
    </source>
</evidence>
<evidence type="ECO:0000256" key="1">
    <source>
        <dbReference type="SAM" id="MobiDB-lite"/>
    </source>
</evidence>
<dbReference type="AlphaFoldDB" id="A0AA36ELE1"/>
<feature type="region of interest" description="Disordered" evidence="1">
    <location>
        <begin position="1"/>
        <end position="22"/>
    </location>
</feature>
<name>A0AA36ELE1_LACSI</name>
<accession>A0AA36ELE1</accession>
<organism evidence="2 3">
    <name type="scientific">Lactuca saligna</name>
    <name type="common">Willowleaf lettuce</name>
    <dbReference type="NCBI Taxonomy" id="75948"/>
    <lineage>
        <taxon>Eukaryota</taxon>
        <taxon>Viridiplantae</taxon>
        <taxon>Streptophyta</taxon>
        <taxon>Embryophyta</taxon>
        <taxon>Tracheophyta</taxon>
        <taxon>Spermatophyta</taxon>
        <taxon>Magnoliopsida</taxon>
        <taxon>eudicotyledons</taxon>
        <taxon>Gunneridae</taxon>
        <taxon>Pentapetalae</taxon>
        <taxon>asterids</taxon>
        <taxon>campanulids</taxon>
        <taxon>Asterales</taxon>
        <taxon>Asteraceae</taxon>
        <taxon>Cichorioideae</taxon>
        <taxon>Cichorieae</taxon>
        <taxon>Lactucinae</taxon>
        <taxon>Lactuca</taxon>
    </lineage>
</organism>
<dbReference type="Proteomes" id="UP001177003">
    <property type="component" value="Chromosome 8"/>
</dbReference>
<feature type="compositionally biased region" description="Basic and acidic residues" evidence="1">
    <location>
        <begin position="9"/>
        <end position="22"/>
    </location>
</feature>
<keyword evidence="3" id="KW-1185">Reference proteome</keyword>
<evidence type="ECO:0000313" key="3">
    <source>
        <dbReference type="Proteomes" id="UP001177003"/>
    </source>
</evidence>
<gene>
    <name evidence="2" type="ORF">LSALG_LOCUS38739</name>
</gene>
<sequence>MLTSSNAKIIEESSKSISASEKEIYDATENINKPHQEVKEFIYDFRTSSDKNTTNMNKVIEGFRSALKAEKEDLSTLCVDIKVGNVELNSTITTKIEKLQDHLEAENKIMDSLAEQTQKTGSA</sequence>